<keyword evidence="8 11" id="KW-0274">FAD</keyword>
<dbReference type="InterPro" id="IPR050464">
    <property type="entry name" value="Zeta_carotene_desat/Oxidored"/>
</dbReference>
<evidence type="ECO:0000256" key="1">
    <source>
        <dbReference type="ARBA" id="ARBA00001755"/>
    </source>
</evidence>
<comment type="pathway">
    <text evidence="3 11">Porphyrin-containing compound metabolism; protoheme biosynthesis.</text>
</comment>
<dbReference type="EMBL" id="FTOO01000012">
    <property type="protein sequence ID" value="SIT06914.1"/>
    <property type="molecule type" value="Genomic_DNA"/>
</dbReference>
<feature type="domain" description="Amine oxidase" evidence="12">
    <location>
        <begin position="11"/>
        <end position="465"/>
    </location>
</feature>
<evidence type="ECO:0000256" key="11">
    <source>
        <dbReference type="RuleBase" id="RU364052"/>
    </source>
</evidence>
<dbReference type="GO" id="GO:0005737">
    <property type="term" value="C:cytoplasm"/>
    <property type="evidence" value="ECO:0007669"/>
    <property type="project" value="UniProtKB-SubCell"/>
</dbReference>
<accession>A0A1N7P8J2</accession>
<dbReference type="SUPFAM" id="SSF54373">
    <property type="entry name" value="FAD-linked reductases, C-terminal domain"/>
    <property type="match status" value="1"/>
</dbReference>
<evidence type="ECO:0000256" key="8">
    <source>
        <dbReference type="ARBA" id="ARBA00022827"/>
    </source>
</evidence>
<evidence type="ECO:0000256" key="5">
    <source>
        <dbReference type="ARBA" id="ARBA00012402"/>
    </source>
</evidence>
<protein>
    <recommendedName>
        <fullName evidence="6 11">Coproporphyrinogen III oxidase</fullName>
        <ecNumber evidence="5 11">1.3.3.15</ecNumber>
    </recommendedName>
</protein>
<proteinExistence type="inferred from homology"/>
<comment type="similarity">
    <text evidence="4 11">Belongs to the protoporphyrinogen/coproporphyrinogen oxidase family. Coproporphyrinogen III oxidase subfamily.</text>
</comment>
<dbReference type="SUPFAM" id="SSF51905">
    <property type="entry name" value="FAD/NAD(P)-binding domain"/>
    <property type="match status" value="1"/>
</dbReference>
<evidence type="ECO:0000256" key="4">
    <source>
        <dbReference type="ARBA" id="ARBA00008310"/>
    </source>
</evidence>
<reference evidence="14" key="1">
    <citation type="submission" date="2017-01" db="EMBL/GenBank/DDBJ databases">
        <authorList>
            <person name="Varghese N."/>
            <person name="Submissions S."/>
        </authorList>
    </citation>
    <scope>NUCLEOTIDE SEQUENCE [LARGE SCALE GENOMIC DNA]</scope>
    <source>
        <strain evidence="14">DSM 16176</strain>
    </source>
</reference>
<dbReference type="Pfam" id="PF01593">
    <property type="entry name" value="Amino_oxidase"/>
    <property type="match status" value="1"/>
</dbReference>
<keyword evidence="14" id="KW-1185">Reference proteome</keyword>
<evidence type="ECO:0000256" key="9">
    <source>
        <dbReference type="ARBA" id="ARBA00023002"/>
    </source>
</evidence>
<dbReference type="InterPro" id="IPR002937">
    <property type="entry name" value="Amino_oxidase"/>
</dbReference>
<dbReference type="Gene3D" id="3.90.660.20">
    <property type="entry name" value="Protoporphyrinogen oxidase, mitochondrial, domain 2"/>
    <property type="match status" value="1"/>
</dbReference>
<dbReference type="NCBIfam" id="TIGR00562">
    <property type="entry name" value="proto_IX_ox"/>
    <property type="match status" value="1"/>
</dbReference>
<evidence type="ECO:0000256" key="6">
    <source>
        <dbReference type="ARBA" id="ARBA00019046"/>
    </source>
</evidence>
<dbReference type="UniPathway" id="UPA00252"/>
<dbReference type="STRING" id="252246.SAMN05421799_1128"/>
<dbReference type="PANTHER" id="PTHR42923">
    <property type="entry name" value="PROTOPORPHYRINOGEN OXIDASE"/>
    <property type="match status" value="1"/>
</dbReference>
<name>A0A1N7P8J2_9BACL</name>
<comment type="cofactor">
    <cofactor evidence="2 11">
        <name>FAD</name>
        <dbReference type="ChEBI" id="CHEBI:57692"/>
    </cofactor>
</comment>
<comment type="catalytic activity">
    <reaction evidence="1">
        <text>coproporphyrinogen III + 3 O2 = coproporphyrin III + 3 H2O2</text>
        <dbReference type="Rhea" id="RHEA:43436"/>
        <dbReference type="ChEBI" id="CHEBI:15379"/>
        <dbReference type="ChEBI" id="CHEBI:16240"/>
        <dbReference type="ChEBI" id="CHEBI:57309"/>
        <dbReference type="ChEBI" id="CHEBI:131725"/>
        <dbReference type="EC" id="1.3.3.15"/>
    </reaction>
    <physiologicalReaction direction="left-to-right" evidence="1">
        <dbReference type="Rhea" id="RHEA:43437"/>
    </physiologicalReaction>
</comment>
<dbReference type="AlphaFoldDB" id="A0A1N7P8J2"/>
<dbReference type="GO" id="GO:0006783">
    <property type="term" value="P:heme biosynthetic process"/>
    <property type="evidence" value="ECO:0007669"/>
    <property type="project" value="UniProtKB-UniRule"/>
</dbReference>
<evidence type="ECO:0000256" key="7">
    <source>
        <dbReference type="ARBA" id="ARBA00022630"/>
    </source>
</evidence>
<dbReference type="Proteomes" id="UP000186156">
    <property type="component" value="Unassembled WGS sequence"/>
</dbReference>
<comment type="subcellular location">
    <subcellularLocation>
        <location evidence="11">Cytoplasm</location>
    </subcellularLocation>
</comment>
<evidence type="ECO:0000256" key="3">
    <source>
        <dbReference type="ARBA" id="ARBA00004744"/>
    </source>
</evidence>
<dbReference type="Gene3D" id="3.50.50.60">
    <property type="entry name" value="FAD/NAD(P)-binding domain"/>
    <property type="match status" value="1"/>
</dbReference>
<evidence type="ECO:0000256" key="2">
    <source>
        <dbReference type="ARBA" id="ARBA00001974"/>
    </source>
</evidence>
<evidence type="ECO:0000259" key="12">
    <source>
        <dbReference type="Pfam" id="PF01593"/>
    </source>
</evidence>
<evidence type="ECO:0000313" key="13">
    <source>
        <dbReference type="EMBL" id="SIT06914.1"/>
    </source>
</evidence>
<dbReference type="RefSeq" id="WP_076348612.1">
    <property type="nucleotide sequence ID" value="NZ_FTOO01000012.1"/>
</dbReference>
<dbReference type="Gene3D" id="1.10.3110.10">
    <property type="entry name" value="protoporphyrinogen ix oxidase, domain 3"/>
    <property type="match status" value="1"/>
</dbReference>
<dbReference type="InterPro" id="IPR004572">
    <property type="entry name" value="Protoporphyrinogen_oxidase"/>
</dbReference>
<gene>
    <name evidence="13" type="ORF">SAMN05421799_1128</name>
</gene>
<evidence type="ECO:0000313" key="14">
    <source>
        <dbReference type="Proteomes" id="UP000186156"/>
    </source>
</evidence>
<keyword evidence="7 11" id="KW-0285">Flavoprotein</keyword>
<comment type="function">
    <text evidence="11">Involved in coproporphyrin-dependent heme b biosynthesis. Catalyzes the oxidation of coproporphyrinogen III to coproporphyrin III.</text>
</comment>
<evidence type="ECO:0000256" key="10">
    <source>
        <dbReference type="ARBA" id="ARBA00023133"/>
    </source>
</evidence>
<dbReference type="InterPro" id="IPR036188">
    <property type="entry name" value="FAD/NAD-bd_sf"/>
</dbReference>
<dbReference type="PANTHER" id="PTHR42923:SF3">
    <property type="entry name" value="PROTOPORPHYRINOGEN OXIDASE"/>
    <property type="match status" value="1"/>
</dbReference>
<dbReference type="EC" id="1.3.3.15" evidence="5 11"/>
<keyword evidence="9 11" id="KW-0560">Oxidoreductase</keyword>
<organism evidence="13 14">
    <name type="scientific">Alicyclobacillus vulcanalis</name>
    <dbReference type="NCBI Taxonomy" id="252246"/>
    <lineage>
        <taxon>Bacteria</taxon>
        <taxon>Bacillati</taxon>
        <taxon>Bacillota</taxon>
        <taxon>Bacilli</taxon>
        <taxon>Bacillales</taxon>
        <taxon>Alicyclobacillaceae</taxon>
        <taxon>Alicyclobacillus</taxon>
    </lineage>
</organism>
<keyword evidence="11" id="KW-0963">Cytoplasm</keyword>
<sequence>MRRVAVVGGGITGLAASLRLLASGEEVNISLYEASDRLGGRVQTLRIPELGVTVEAGPDSMLARKPAALRLIEELGMGDEVVSTRPEATKTYIVRGSELCPLPKGYLGIPHDPSCVHPPLLSEVGLRRALEEERLPFDVPEGDMALGAFLRARLGEEWVRFIGEPLLAGIYAGDVERLSLYATWPSLVDLARQHGSLVAASRALARSTRQAPQASGRSAFVTVQGGLASLTDRMEARIRESGRAEIHTRSRVTALTRRGHTYEVHVETDAGERFEERVDGVILAVPPHVARDALRSLVAMPAVDTFYQSTATVVMVYPRDAFGAELEEASGFLVPRPEGLTITATTWMSSKWPHVAPDSLAVIRAYVGRRGQDDALLLPDDVIAARAADEVGRLTGARGKPLWVRVTRFSEAMPNYGVGHLARVDEAEAALRTACPAVAVAGAGWLGVGLPDCVEQGERAAMRVLAALHA</sequence>
<keyword evidence="10 11" id="KW-0350">Heme biosynthesis</keyword>
<dbReference type="GO" id="GO:0004729">
    <property type="term" value="F:oxygen-dependent protoporphyrinogen oxidase activity"/>
    <property type="evidence" value="ECO:0007669"/>
    <property type="project" value="UniProtKB-UniRule"/>
</dbReference>
<dbReference type="OrthoDB" id="9805195at2"/>